<feature type="domain" description="Gram-positive cocci surface proteins LPxTG" evidence="12">
    <location>
        <begin position="739"/>
        <end position="769"/>
    </location>
</feature>
<name>A0AAW9DG94_STRSU</name>
<keyword evidence="3" id="KW-0134">Cell wall</keyword>
<dbReference type="SUPFAM" id="SSF57997">
    <property type="entry name" value="Tropomyosin"/>
    <property type="match status" value="1"/>
</dbReference>
<keyword evidence="6" id="KW-0572">Peptidoglycan-anchor</keyword>
<keyword evidence="5 11" id="KW-0732">Signal</keyword>
<dbReference type="PROSITE" id="PS50847">
    <property type="entry name" value="GRAM_POS_ANCHORING"/>
    <property type="match status" value="1"/>
</dbReference>
<evidence type="ECO:0000256" key="8">
    <source>
        <dbReference type="ARBA" id="ARBA00023175"/>
    </source>
</evidence>
<evidence type="ECO:0000256" key="5">
    <source>
        <dbReference type="ARBA" id="ARBA00022729"/>
    </source>
</evidence>
<evidence type="ECO:0000256" key="4">
    <source>
        <dbReference type="ARBA" id="ARBA00022525"/>
    </source>
</evidence>
<evidence type="ECO:0000256" key="11">
    <source>
        <dbReference type="SAM" id="SignalP"/>
    </source>
</evidence>
<feature type="region of interest" description="Disordered" evidence="10">
    <location>
        <begin position="114"/>
        <end position="136"/>
    </location>
</feature>
<comment type="caution">
    <text evidence="13">The sequence shown here is derived from an EMBL/GenBank/DDBJ whole genome shotgun (WGS) entry which is preliminary data.</text>
</comment>
<accession>A0AAW9DG94</accession>
<dbReference type="PANTHER" id="PTHR46349">
    <property type="entry name" value="CINGULIN-LIKE PROTEIN 1-RELATED"/>
    <property type="match status" value="1"/>
</dbReference>
<evidence type="ECO:0000256" key="3">
    <source>
        <dbReference type="ARBA" id="ARBA00022512"/>
    </source>
</evidence>
<evidence type="ECO:0000256" key="9">
    <source>
        <dbReference type="SAM" id="Coils"/>
    </source>
</evidence>
<evidence type="ECO:0000256" key="7">
    <source>
        <dbReference type="ARBA" id="ARBA00023123"/>
    </source>
</evidence>
<gene>
    <name evidence="13" type="ORF">SHY70_06980</name>
</gene>
<evidence type="ECO:0000313" key="14">
    <source>
        <dbReference type="Proteomes" id="UP001270004"/>
    </source>
</evidence>
<evidence type="ECO:0000313" key="13">
    <source>
        <dbReference type="EMBL" id="MDX5038022.1"/>
    </source>
</evidence>
<evidence type="ECO:0000256" key="1">
    <source>
        <dbReference type="ARBA" id="ARBA00004496"/>
    </source>
</evidence>
<organism evidence="13 14">
    <name type="scientific">Streptococcus suis</name>
    <dbReference type="NCBI Taxonomy" id="1307"/>
    <lineage>
        <taxon>Bacteria</taxon>
        <taxon>Bacillati</taxon>
        <taxon>Bacillota</taxon>
        <taxon>Bacilli</taxon>
        <taxon>Lactobacillales</taxon>
        <taxon>Streptococcaceae</taxon>
        <taxon>Streptococcus</taxon>
    </lineage>
</organism>
<dbReference type="GO" id="GO:0005923">
    <property type="term" value="C:bicellular tight junction"/>
    <property type="evidence" value="ECO:0007669"/>
    <property type="project" value="TreeGrafter"/>
</dbReference>
<dbReference type="AlphaFoldDB" id="A0AAW9DG94"/>
<keyword evidence="4" id="KW-0964">Secreted</keyword>
<dbReference type="RefSeq" id="WP_319444249.1">
    <property type="nucleotide sequence ID" value="NZ_JAWWZK010000011.1"/>
</dbReference>
<evidence type="ECO:0000256" key="6">
    <source>
        <dbReference type="ARBA" id="ARBA00023088"/>
    </source>
</evidence>
<proteinExistence type="predicted"/>
<dbReference type="PANTHER" id="PTHR46349:SF6">
    <property type="entry name" value="MYOSIN-6-LIKE"/>
    <property type="match status" value="1"/>
</dbReference>
<dbReference type="Proteomes" id="UP001270004">
    <property type="component" value="Unassembled WGS sequence"/>
</dbReference>
<protein>
    <submittedName>
        <fullName evidence="13">LPXTG cell wall anchor domain-containing protein</fullName>
    </submittedName>
</protein>
<evidence type="ECO:0000259" key="12">
    <source>
        <dbReference type="PROSITE" id="PS50847"/>
    </source>
</evidence>
<feature type="coiled-coil region" evidence="9">
    <location>
        <begin position="519"/>
        <end position="574"/>
    </location>
</feature>
<keyword evidence="7" id="KW-0518">Myosin</keyword>
<keyword evidence="9" id="KW-0175">Coiled coil</keyword>
<dbReference type="EMBL" id="JAWWZK010000011">
    <property type="protein sequence ID" value="MDX5038022.1"/>
    <property type="molecule type" value="Genomic_DNA"/>
</dbReference>
<dbReference type="InterPro" id="IPR019931">
    <property type="entry name" value="LPXTG_anchor"/>
</dbReference>
<evidence type="ECO:0000256" key="10">
    <source>
        <dbReference type="SAM" id="MobiDB-lite"/>
    </source>
</evidence>
<feature type="chain" id="PRO_5043690218" evidence="11">
    <location>
        <begin position="25"/>
        <end position="769"/>
    </location>
</feature>
<feature type="signal peptide" evidence="11">
    <location>
        <begin position="1"/>
        <end position="24"/>
    </location>
</feature>
<keyword evidence="2" id="KW-0963">Cytoplasm</keyword>
<sequence>MKKSKTILKATAVVAAGLVTSPFATNVVKADTVEPTAPQTEETTVATVKEPSLAEVKTQVEAAENQVAETKSAFEALDQQVGQNQTELVDATSAKEKTEQTIEQSSKELEVAQSQLGETENKLAEAQSTYDSEVAKNPDLATELERAEAELTEAKTNQASLESEADTTSKAVEVAEETLKETQSELDKTNTSIGSLVGEVEQSKQTVATNEDKLTATKTELATTEQIVADKTAQLQAAVNSAGQDTVISTRTVEVSKVDGSQQVESTKSSKHEQVIYAGTKAVEIELNQEQLKEYKEKGYFTYTPDAEAVSQHMVAMLKELRSLNGITLPVPEVSAAAMAYATKRVEEIQASRKLSHDTSLDTSARNGENAGLLRLATMSNSATAILSDEQMAYYLLNLYFADYENLYGGYGHRVALLTASGDGLGNGFAGRYHVMNFMDYSKVTDTVEFSREYWDVLSNITYTNDAENTMYYNGKRLTFLPRTTFSYVTKITETLPNTAKAVAEKALSDYKKSSAVLLNEAQNKVTQTEANLAQAKSVLSAKENQLQSAKASASQLKKAIVEAQTKVKAAKEKDQVAQDNLKEAVEVTASKQAVVNALIAKSSSLISAKANLAKSQERVTSLQAIISNLETSSAQAEKTKTEKAELIQVLSAKLATLMPERDAAKQVFDEASKDLLDLQRLLNHLQAKAILDSKSLTVQSENNGTTKNADPVVASQVLVNKSASKPTATTAVVSAKTLPNTGDASTPLLAGLGLLIGLAGLVPRRKKH</sequence>
<dbReference type="NCBIfam" id="TIGR01167">
    <property type="entry name" value="LPXTG_anchor"/>
    <property type="match status" value="1"/>
</dbReference>
<evidence type="ECO:0000256" key="2">
    <source>
        <dbReference type="ARBA" id="ARBA00022490"/>
    </source>
</evidence>
<reference evidence="13" key="1">
    <citation type="submission" date="2023-11" db="EMBL/GenBank/DDBJ databases">
        <title>Antimicrobial resistance in invasive Streptococcus suis isolated in Spain and the associated genetic mechanisms.</title>
        <authorList>
            <person name="Uruen C."/>
            <person name="Arenas J.A."/>
        </authorList>
    </citation>
    <scope>NUCLEOTIDE SEQUENCE</scope>
    <source>
        <strain evidence="13">Ss_70</strain>
    </source>
</reference>
<dbReference type="Pfam" id="PF00746">
    <property type="entry name" value="Gram_pos_anchor"/>
    <property type="match status" value="1"/>
</dbReference>
<comment type="subcellular location">
    <subcellularLocation>
        <location evidence="1">Cytoplasm</location>
    </subcellularLocation>
</comment>
<keyword evidence="8" id="KW-0505">Motor protein</keyword>